<accession>A0A2T7PZR7</accession>
<evidence type="ECO:0000256" key="1">
    <source>
        <dbReference type="SAM" id="Phobius"/>
    </source>
</evidence>
<dbReference type="OrthoDB" id="6068151at2759"/>
<dbReference type="Proteomes" id="UP000245119">
    <property type="component" value="Linkage Group LG1"/>
</dbReference>
<sequence length="192" mass="21090">MIIKHLYDSNVKISLRGQNTLLSVLASGTVTAVLFGLAVSSTMVVPAMIIVVSCLLSVVSLHLTFMLLSLYDNTTAVVFMLWAQVVDTVVFVSSVSRPDILLIPVGAVLFALGHYYYFKDGVESGTIHLNMKRVGVNEMITRLQFVLYACSIIALLAIVFQPKLSERDINILSYVGLDRIARKLLSLSADHQ</sequence>
<feature type="transmembrane region" description="Helical" evidence="1">
    <location>
        <begin position="100"/>
        <end position="118"/>
    </location>
</feature>
<organism evidence="2 3">
    <name type="scientific">Pomacea canaliculata</name>
    <name type="common">Golden apple snail</name>
    <dbReference type="NCBI Taxonomy" id="400727"/>
    <lineage>
        <taxon>Eukaryota</taxon>
        <taxon>Metazoa</taxon>
        <taxon>Spiralia</taxon>
        <taxon>Lophotrochozoa</taxon>
        <taxon>Mollusca</taxon>
        <taxon>Gastropoda</taxon>
        <taxon>Caenogastropoda</taxon>
        <taxon>Architaenioglossa</taxon>
        <taxon>Ampullarioidea</taxon>
        <taxon>Ampullariidae</taxon>
        <taxon>Pomacea</taxon>
    </lineage>
</organism>
<feature type="transmembrane region" description="Helical" evidence="1">
    <location>
        <begin position="75"/>
        <end position="94"/>
    </location>
</feature>
<dbReference type="EMBL" id="PZQS01000001">
    <property type="protein sequence ID" value="PVD38911.1"/>
    <property type="molecule type" value="Genomic_DNA"/>
</dbReference>
<proteinExistence type="predicted"/>
<gene>
    <name evidence="2" type="ORF">C0Q70_01536</name>
</gene>
<feature type="transmembrane region" description="Helical" evidence="1">
    <location>
        <begin position="21"/>
        <end position="39"/>
    </location>
</feature>
<feature type="transmembrane region" description="Helical" evidence="1">
    <location>
        <begin position="139"/>
        <end position="160"/>
    </location>
</feature>
<reference evidence="2 3" key="1">
    <citation type="submission" date="2018-04" db="EMBL/GenBank/DDBJ databases">
        <title>The genome of golden apple snail Pomacea canaliculata provides insight into stress tolerance and invasive adaptation.</title>
        <authorList>
            <person name="Liu C."/>
            <person name="Liu B."/>
            <person name="Ren Y."/>
            <person name="Zhang Y."/>
            <person name="Wang H."/>
            <person name="Li S."/>
            <person name="Jiang F."/>
            <person name="Yin L."/>
            <person name="Zhang G."/>
            <person name="Qian W."/>
            <person name="Fan W."/>
        </authorList>
    </citation>
    <scope>NUCLEOTIDE SEQUENCE [LARGE SCALE GENOMIC DNA]</scope>
    <source>
        <strain evidence="2">SZHN2017</strain>
        <tissue evidence="2">Muscle</tissue>
    </source>
</reference>
<keyword evidence="1" id="KW-0472">Membrane</keyword>
<name>A0A2T7PZR7_POMCA</name>
<keyword evidence="1" id="KW-1133">Transmembrane helix</keyword>
<keyword evidence="3" id="KW-1185">Reference proteome</keyword>
<feature type="transmembrane region" description="Helical" evidence="1">
    <location>
        <begin position="45"/>
        <end position="68"/>
    </location>
</feature>
<comment type="caution">
    <text evidence="2">The sequence shown here is derived from an EMBL/GenBank/DDBJ whole genome shotgun (WGS) entry which is preliminary data.</text>
</comment>
<keyword evidence="1" id="KW-0812">Transmembrane</keyword>
<dbReference type="AlphaFoldDB" id="A0A2T7PZR7"/>
<evidence type="ECO:0000313" key="3">
    <source>
        <dbReference type="Proteomes" id="UP000245119"/>
    </source>
</evidence>
<evidence type="ECO:0000313" key="2">
    <source>
        <dbReference type="EMBL" id="PVD38911.1"/>
    </source>
</evidence>
<protein>
    <submittedName>
        <fullName evidence="2">Uncharacterized protein</fullName>
    </submittedName>
</protein>